<protein>
    <submittedName>
        <fullName evidence="2">Uncharacterized protein</fullName>
    </submittedName>
</protein>
<evidence type="ECO:0000313" key="2">
    <source>
        <dbReference type="EMBL" id="ATP55109.1"/>
    </source>
</evidence>
<feature type="transmembrane region" description="Helical" evidence="1">
    <location>
        <begin position="58"/>
        <end position="76"/>
    </location>
</feature>
<keyword evidence="3" id="KW-1185">Reference proteome</keyword>
<dbReference type="Proteomes" id="UP000223749">
    <property type="component" value="Chromosome"/>
</dbReference>
<keyword evidence="1" id="KW-0812">Transmembrane</keyword>
<accession>A0A2D1U0J1</accession>
<keyword evidence="1" id="KW-0472">Membrane</keyword>
<dbReference type="EMBL" id="CP024091">
    <property type="protein sequence ID" value="ATP55109.1"/>
    <property type="molecule type" value="Genomic_DNA"/>
</dbReference>
<evidence type="ECO:0000256" key="1">
    <source>
        <dbReference type="SAM" id="Phobius"/>
    </source>
</evidence>
<gene>
    <name evidence="2" type="ORF">CPT03_00800</name>
</gene>
<name>A0A2D1U0J1_9SPHI</name>
<sequence length="83" mass="9586">MKFVALFILSFALLSALPFLWNQFSFVKVGFPFTYLEKTNYESPEFTSTTISLIRENLLYDLVIVAIFTLMLTTFLRSGEKSN</sequence>
<proteinExistence type="predicted"/>
<keyword evidence="1" id="KW-1133">Transmembrane helix</keyword>
<reference evidence="2 3" key="1">
    <citation type="submission" date="2017-10" db="EMBL/GenBank/DDBJ databases">
        <title>Whole genome of Pedobacter ginsengisoli T01R-27 isolated from tomato rhizosphere.</title>
        <authorList>
            <person name="Weon H.-Y."/>
            <person name="Lee S.A."/>
            <person name="Sang M.K."/>
            <person name="Song J."/>
        </authorList>
    </citation>
    <scope>NUCLEOTIDE SEQUENCE [LARGE SCALE GENOMIC DNA]</scope>
    <source>
        <strain evidence="2 3">T01R-27</strain>
    </source>
</reference>
<dbReference type="KEGG" id="pgs:CPT03_00800"/>
<dbReference type="AlphaFoldDB" id="A0A2D1U0J1"/>
<organism evidence="2 3">
    <name type="scientific">Pedobacter ginsengisoli</name>
    <dbReference type="NCBI Taxonomy" id="363852"/>
    <lineage>
        <taxon>Bacteria</taxon>
        <taxon>Pseudomonadati</taxon>
        <taxon>Bacteroidota</taxon>
        <taxon>Sphingobacteriia</taxon>
        <taxon>Sphingobacteriales</taxon>
        <taxon>Sphingobacteriaceae</taxon>
        <taxon>Pedobacter</taxon>
    </lineage>
</organism>
<evidence type="ECO:0000313" key="3">
    <source>
        <dbReference type="Proteomes" id="UP000223749"/>
    </source>
</evidence>